<gene>
    <name evidence="1" type="ORF">I6G66_24080</name>
</gene>
<dbReference type="Gene3D" id="3.40.50.10320">
    <property type="entry name" value="LmbE-like"/>
    <property type="match status" value="1"/>
</dbReference>
<evidence type="ECO:0000313" key="2">
    <source>
        <dbReference type="Proteomes" id="UP000594778"/>
    </source>
</evidence>
<name>A0A7T2S1V8_DELAC</name>
<evidence type="ECO:0000313" key="1">
    <source>
        <dbReference type="EMBL" id="QPS07328.1"/>
    </source>
</evidence>
<dbReference type="InterPro" id="IPR024078">
    <property type="entry name" value="LmbE-like_dom_sf"/>
</dbReference>
<organism evidence="1 2">
    <name type="scientific">Delftia acidovorans</name>
    <name type="common">Pseudomonas acidovorans</name>
    <name type="synonym">Comamonas acidovorans</name>
    <dbReference type="NCBI Taxonomy" id="80866"/>
    <lineage>
        <taxon>Bacteria</taxon>
        <taxon>Pseudomonadati</taxon>
        <taxon>Pseudomonadota</taxon>
        <taxon>Betaproteobacteria</taxon>
        <taxon>Burkholderiales</taxon>
        <taxon>Comamonadaceae</taxon>
        <taxon>Delftia</taxon>
    </lineage>
</organism>
<dbReference type="SUPFAM" id="SSF102588">
    <property type="entry name" value="LmbE-like"/>
    <property type="match status" value="1"/>
</dbReference>
<proteinExistence type="predicted"/>
<protein>
    <submittedName>
        <fullName evidence="1">PIG-L family deacetylase</fullName>
    </submittedName>
</protein>
<accession>A0A7T2S1V8</accession>
<dbReference type="GO" id="GO:0016811">
    <property type="term" value="F:hydrolase activity, acting on carbon-nitrogen (but not peptide) bonds, in linear amides"/>
    <property type="evidence" value="ECO:0007669"/>
    <property type="project" value="TreeGrafter"/>
</dbReference>
<dbReference type="Pfam" id="PF02585">
    <property type="entry name" value="PIG-L"/>
    <property type="match status" value="1"/>
</dbReference>
<dbReference type="Proteomes" id="UP000594778">
    <property type="component" value="Chromosome"/>
</dbReference>
<sequence>MDAVKPRLIEGQGTPESRWQAWFAQRQPVPLALDELLQGRRRIVIVAPHPDDEILGCASLLRRCAQQGLPCLVISVTDGGASHPGSTLWPPQRLARARVQESNQALALLAPAAQVTRLGLPDGHIADHAAQLLQRLQALLRPSDALLCTWREDGHPDHEATGQACATAAARTGCRLVELPIWAWHWAEPGDTRVPWHRAAAIALAPQELALKRQALSCFRSQLLPDPSTGRDAILPSWATQRLLRPFEVVFL</sequence>
<dbReference type="EMBL" id="CP065668">
    <property type="protein sequence ID" value="QPS07328.1"/>
    <property type="molecule type" value="Genomic_DNA"/>
</dbReference>
<dbReference type="PANTHER" id="PTHR12993">
    <property type="entry name" value="N-ACETYLGLUCOSAMINYL-PHOSPHATIDYLINOSITOL DE-N-ACETYLASE-RELATED"/>
    <property type="match status" value="1"/>
</dbReference>
<dbReference type="RefSeq" id="WP_183021109.1">
    <property type="nucleotide sequence ID" value="NZ_CP065668.1"/>
</dbReference>
<dbReference type="AlphaFoldDB" id="A0A7T2S1V8"/>
<dbReference type="InterPro" id="IPR003737">
    <property type="entry name" value="GlcNAc_PI_deacetylase-related"/>
</dbReference>
<reference evidence="1 2" key="1">
    <citation type="submission" date="2020-12" db="EMBL/GenBank/DDBJ databases">
        <title>FDA dAtabase for Regulatory Grade micrObial Sequences (FDA-ARGOS): Supporting development and validation of Infectious Disease Dx tests.</title>
        <authorList>
            <person name="Sproer C."/>
            <person name="Gronow S."/>
            <person name="Severitt S."/>
            <person name="Schroder I."/>
            <person name="Tallon L."/>
            <person name="Sadzewicz L."/>
            <person name="Zhao X."/>
            <person name="Boylan J."/>
            <person name="Ott S."/>
            <person name="Bowen H."/>
            <person name="Vavikolanu K."/>
            <person name="Mehta A."/>
            <person name="Aluvathingal J."/>
            <person name="Nadendla S."/>
            <person name="Lowell S."/>
            <person name="Myers T."/>
            <person name="Yan Y."/>
            <person name="Sichtig H."/>
        </authorList>
    </citation>
    <scope>NUCLEOTIDE SEQUENCE [LARGE SCALE GENOMIC DNA]</scope>
    <source>
        <strain evidence="1 2">FDAARGOS_909</strain>
    </source>
</reference>
<dbReference type="PANTHER" id="PTHR12993:SF29">
    <property type="entry name" value="BLR3841 PROTEIN"/>
    <property type="match status" value="1"/>
</dbReference>